<name>A0A6U6KAR8_9DINO</name>
<dbReference type="EMBL" id="HBGW01021181">
    <property type="protein sequence ID" value="CAD9533631.1"/>
    <property type="molecule type" value="Transcribed_RNA"/>
</dbReference>
<keyword evidence="1" id="KW-1133">Transmembrane helix</keyword>
<feature type="transmembrane region" description="Helical" evidence="1">
    <location>
        <begin position="112"/>
        <end position="128"/>
    </location>
</feature>
<protein>
    <submittedName>
        <fullName evidence="2">Uncharacterized protein</fullName>
    </submittedName>
</protein>
<feature type="transmembrane region" description="Helical" evidence="1">
    <location>
        <begin position="186"/>
        <end position="207"/>
    </location>
</feature>
<feature type="transmembrane region" description="Helical" evidence="1">
    <location>
        <begin position="227"/>
        <end position="251"/>
    </location>
</feature>
<organism evidence="2">
    <name type="scientific">Zooxanthella nutricula</name>
    <dbReference type="NCBI Taxonomy" id="1333877"/>
    <lineage>
        <taxon>Eukaryota</taxon>
        <taxon>Sar</taxon>
        <taxon>Alveolata</taxon>
        <taxon>Dinophyceae</taxon>
        <taxon>Peridiniales</taxon>
        <taxon>Peridiniales incertae sedis</taxon>
        <taxon>Zooxanthella</taxon>
    </lineage>
</organism>
<reference evidence="2" key="1">
    <citation type="submission" date="2021-01" db="EMBL/GenBank/DDBJ databases">
        <authorList>
            <person name="Corre E."/>
            <person name="Pelletier E."/>
            <person name="Niang G."/>
            <person name="Scheremetjew M."/>
            <person name="Finn R."/>
            <person name="Kale V."/>
            <person name="Holt S."/>
            <person name="Cochrane G."/>
            <person name="Meng A."/>
            <person name="Brown T."/>
            <person name="Cohen L."/>
        </authorList>
    </citation>
    <scope>NUCLEOTIDE SEQUENCE</scope>
    <source>
        <strain evidence="2">RCC3387</strain>
    </source>
</reference>
<keyword evidence="1" id="KW-0472">Membrane</keyword>
<proteinExistence type="predicted"/>
<feature type="transmembrane region" description="Helical" evidence="1">
    <location>
        <begin position="289"/>
        <end position="311"/>
    </location>
</feature>
<sequence length="714" mass="79245">MAAADAQKAVAQAPCSSGSCDGWLAPPAWLPRAPIWLLRTTASVVVFSSLWVWYWVLVAHCGGLCDDRGRVEIRSHCGHSCGQFFFLYGAMMTFVAAPVVCLLLVKAASSHFQVVAFYALMIWLQLWGRSVRFGGTWLHVLSDNQRNILYALFSIPWMTGVGTLFFIVLCRVWAFERSALLRTKATIMLPRSVVCMVLSMALMGVGLLGENCFGENVIGENGYFTGWDFFCVPILLGLGLMLGSYFAFAVLSCKFFADVLRLAAEAAKVCEGRMLEEVRRAELTARLQLVGVAASFLTTLVAFVGYMWFYILRNQSHQDAVFSQTAALLDAAGNLLGALSLSGALSGSLQGSYEAQDVERGRVRLRARMAKDWRPSGSSEWQRKVDELADRGLTLQSLLTFYKGLGREYMHGYDGSRHTTADVVRRAIIPLSRGAGAAYSCVMMGDVPTKPKKMVTHAWGNLFRNLVAAVIADALGEAEYAMVAYLLEHDVEQLESWINDAGKGGETYWICAFCVNQHRGICGSNPYNDRDPVTGAVHETCPCGLQKAFNDTAPLCEDGRSIDCEMNKFDDVMAMLAATSKDYKQVVAIDQEFKLFTRAWCVAELATASEMGMAQTVKVHSRRTLDKNTSWLGALRIEEMRATRPEDVADILAKIKDTVKFNLSLKALLFEKLFPSWRSLEMTDQMNRAGRIARWQQFSRKAGDQLVWKTSEDV</sequence>
<evidence type="ECO:0000313" key="2">
    <source>
        <dbReference type="EMBL" id="CAD9533631.1"/>
    </source>
</evidence>
<dbReference type="AlphaFoldDB" id="A0A6U6KAR8"/>
<feature type="transmembrane region" description="Helical" evidence="1">
    <location>
        <begin position="36"/>
        <end position="56"/>
    </location>
</feature>
<accession>A0A6U6KAR8</accession>
<keyword evidence="1" id="KW-0812">Transmembrane</keyword>
<feature type="transmembrane region" description="Helical" evidence="1">
    <location>
        <begin position="148"/>
        <end position="174"/>
    </location>
</feature>
<evidence type="ECO:0000256" key="1">
    <source>
        <dbReference type="SAM" id="Phobius"/>
    </source>
</evidence>
<gene>
    <name evidence="2" type="ORF">BRAN1462_LOCUS13399</name>
</gene>
<feature type="transmembrane region" description="Helical" evidence="1">
    <location>
        <begin position="85"/>
        <end position="105"/>
    </location>
</feature>